<proteinExistence type="inferred from homology"/>
<keyword evidence="14" id="KW-1185">Reference proteome</keyword>
<keyword evidence="7 9" id="KW-1133">Transmembrane helix</keyword>
<keyword evidence="6 9" id="KW-0812">Transmembrane</keyword>
<feature type="region of interest" description="Disordered" evidence="11">
    <location>
        <begin position="1"/>
        <end position="33"/>
    </location>
</feature>
<evidence type="ECO:0000256" key="4">
    <source>
        <dbReference type="ARBA" id="ARBA00022475"/>
    </source>
</evidence>
<feature type="compositionally biased region" description="Polar residues" evidence="11">
    <location>
        <begin position="20"/>
        <end position="30"/>
    </location>
</feature>
<dbReference type="RefSeq" id="WP_119933408.1">
    <property type="nucleotide sequence ID" value="NZ_JAAVUN010000022.1"/>
</dbReference>
<reference evidence="13 14" key="1">
    <citation type="submission" date="2020-02" db="EMBL/GenBank/DDBJ databases">
        <authorList>
            <person name="Sun Q."/>
        </authorList>
    </citation>
    <scope>NUCLEOTIDE SEQUENCE [LARGE SCALE GENOMIC DNA]</scope>
    <source>
        <strain evidence="13 14">YIM 13062</strain>
    </source>
</reference>
<dbReference type="GO" id="GO:0005315">
    <property type="term" value="F:phosphate transmembrane transporter activity"/>
    <property type="evidence" value="ECO:0007669"/>
    <property type="project" value="InterPro"/>
</dbReference>
<evidence type="ECO:0000256" key="7">
    <source>
        <dbReference type="ARBA" id="ARBA00022989"/>
    </source>
</evidence>
<keyword evidence="4 10" id="KW-1003">Cell membrane</keyword>
<dbReference type="Gene3D" id="1.10.3720.10">
    <property type="entry name" value="MetI-like"/>
    <property type="match status" value="1"/>
</dbReference>
<dbReference type="PANTHER" id="PTHR30425:SF1">
    <property type="entry name" value="PHOSPHATE TRANSPORT SYSTEM PERMEASE PROTEIN PSTC"/>
    <property type="match status" value="1"/>
</dbReference>
<dbReference type="InterPro" id="IPR000515">
    <property type="entry name" value="MetI-like"/>
</dbReference>
<evidence type="ECO:0000256" key="11">
    <source>
        <dbReference type="SAM" id="MobiDB-lite"/>
    </source>
</evidence>
<sequence length="330" mass="34737">MLTNLSDSEERTGRRPGGETSRSSLANADTSGGRAGDKIFSGLSLGAGILIFVMLAAVAIFLTWQASPVLDIPATSVSGGEGFLNYVYPLVLGTLVAAIIALLIATPVGILVALYISHYAPAKVAKPVGYVIDLLAAIPSVVYGAWGMTVLSPALAPFYTWLSENFGFIPLFAGPASATGRTMMTAGIVLSIMILPIITSLCREIFIQTPQLHEEASLALGATRFEMIRQAVLPFARTGIISSVMLALGRALGETMAVALVLSTGGLQWSLIRTGNNTIAAEIALNYPEAFGNRLAELIAAGLMLFIITLIVNFIARAIIARYKEFSGAN</sequence>
<name>A0A846TYS5_9MICC</name>
<keyword evidence="3 9" id="KW-0813">Transport</keyword>
<accession>A0A846TYS5</accession>
<feature type="transmembrane region" description="Helical" evidence="9">
    <location>
        <begin position="128"/>
        <end position="146"/>
    </location>
</feature>
<evidence type="ECO:0000256" key="6">
    <source>
        <dbReference type="ARBA" id="ARBA00022692"/>
    </source>
</evidence>
<evidence type="ECO:0000313" key="13">
    <source>
        <dbReference type="EMBL" id="NKE10357.1"/>
    </source>
</evidence>
<evidence type="ECO:0000256" key="8">
    <source>
        <dbReference type="ARBA" id="ARBA00023136"/>
    </source>
</evidence>
<evidence type="ECO:0000313" key="14">
    <source>
        <dbReference type="Proteomes" id="UP000521379"/>
    </source>
</evidence>
<comment type="similarity">
    <text evidence="2 10">Belongs to the binding-protein-dependent transport system permease family. CysTW subfamily.</text>
</comment>
<evidence type="ECO:0000256" key="2">
    <source>
        <dbReference type="ARBA" id="ARBA00007069"/>
    </source>
</evidence>
<comment type="function">
    <text evidence="10">Part of the binding-protein-dependent transport system for phosphate; probably responsible for the translocation of the substrate across the membrane.</text>
</comment>
<evidence type="ECO:0000256" key="9">
    <source>
        <dbReference type="RuleBase" id="RU363032"/>
    </source>
</evidence>
<dbReference type="PANTHER" id="PTHR30425">
    <property type="entry name" value="PHOSPHATE TRANSPORT SYSTEM PERMEASE PROTEIN PST"/>
    <property type="match status" value="1"/>
</dbReference>
<protein>
    <recommendedName>
        <fullName evidence="10">Phosphate transport system permease protein</fullName>
    </recommendedName>
</protein>
<dbReference type="InterPro" id="IPR011864">
    <property type="entry name" value="Phosphate_PstC"/>
</dbReference>
<evidence type="ECO:0000259" key="12">
    <source>
        <dbReference type="PROSITE" id="PS50928"/>
    </source>
</evidence>
<feature type="compositionally biased region" description="Basic and acidic residues" evidence="11">
    <location>
        <begin position="8"/>
        <end position="17"/>
    </location>
</feature>
<dbReference type="InterPro" id="IPR035906">
    <property type="entry name" value="MetI-like_sf"/>
</dbReference>
<feature type="transmembrane region" description="Helical" evidence="9">
    <location>
        <begin position="188"/>
        <end position="207"/>
    </location>
</feature>
<evidence type="ECO:0000256" key="10">
    <source>
        <dbReference type="RuleBase" id="RU363054"/>
    </source>
</evidence>
<dbReference type="CDD" id="cd06261">
    <property type="entry name" value="TM_PBP2"/>
    <property type="match status" value="1"/>
</dbReference>
<feature type="transmembrane region" description="Helical" evidence="9">
    <location>
        <begin position="227"/>
        <end position="248"/>
    </location>
</feature>
<comment type="subcellular location">
    <subcellularLocation>
        <location evidence="1 9">Cell membrane</location>
        <topology evidence="1 9">Multi-pass membrane protein</topology>
    </subcellularLocation>
</comment>
<comment type="caution">
    <text evidence="13">The sequence shown here is derived from an EMBL/GenBank/DDBJ whole genome shotgun (WGS) entry which is preliminary data.</text>
</comment>
<gene>
    <name evidence="13" type="primary">pstC</name>
    <name evidence="13" type="ORF">GTW58_10530</name>
</gene>
<feature type="domain" description="ABC transmembrane type-1" evidence="12">
    <location>
        <begin position="91"/>
        <end position="316"/>
    </location>
</feature>
<dbReference type="NCBIfam" id="TIGR02138">
    <property type="entry name" value="phosphate_pstC"/>
    <property type="match status" value="1"/>
</dbReference>
<feature type="transmembrane region" description="Helical" evidence="9">
    <location>
        <begin position="298"/>
        <end position="320"/>
    </location>
</feature>
<dbReference type="GO" id="GO:0005886">
    <property type="term" value="C:plasma membrane"/>
    <property type="evidence" value="ECO:0007669"/>
    <property type="project" value="UniProtKB-SubCell"/>
</dbReference>
<dbReference type="SUPFAM" id="SSF161098">
    <property type="entry name" value="MetI-like"/>
    <property type="match status" value="1"/>
</dbReference>
<dbReference type="EMBL" id="JAAVUN010000022">
    <property type="protein sequence ID" value="NKE10357.1"/>
    <property type="molecule type" value="Genomic_DNA"/>
</dbReference>
<organism evidence="13 14">
    <name type="scientific">Kocuria subflava</name>
    <dbReference type="NCBI Taxonomy" id="1736139"/>
    <lineage>
        <taxon>Bacteria</taxon>
        <taxon>Bacillati</taxon>
        <taxon>Actinomycetota</taxon>
        <taxon>Actinomycetes</taxon>
        <taxon>Micrococcales</taxon>
        <taxon>Micrococcaceae</taxon>
        <taxon>Kocuria</taxon>
    </lineage>
</organism>
<feature type="transmembrane region" description="Helical" evidence="9">
    <location>
        <begin position="86"/>
        <end position="116"/>
    </location>
</feature>
<keyword evidence="5 10" id="KW-0592">Phosphate transport</keyword>
<dbReference type="Proteomes" id="UP000521379">
    <property type="component" value="Unassembled WGS sequence"/>
</dbReference>
<evidence type="ECO:0000256" key="1">
    <source>
        <dbReference type="ARBA" id="ARBA00004651"/>
    </source>
</evidence>
<dbReference type="InterPro" id="IPR051124">
    <property type="entry name" value="Phosphate_Transport_Permease"/>
</dbReference>
<evidence type="ECO:0000256" key="5">
    <source>
        <dbReference type="ARBA" id="ARBA00022592"/>
    </source>
</evidence>
<dbReference type="Pfam" id="PF00528">
    <property type="entry name" value="BPD_transp_1"/>
    <property type="match status" value="1"/>
</dbReference>
<keyword evidence="8 9" id="KW-0472">Membrane</keyword>
<dbReference type="PROSITE" id="PS50928">
    <property type="entry name" value="ABC_TM1"/>
    <property type="match status" value="1"/>
</dbReference>
<dbReference type="AlphaFoldDB" id="A0A846TYS5"/>
<feature type="transmembrane region" description="Helical" evidence="9">
    <location>
        <begin position="43"/>
        <end position="66"/>
    </location>
</feature>
<evidence type="ECO:0000256" key="3">
    <source>
        <dbReference type="ARBA" id="ARBA00022448"/>
    </source>
</evidence>
<dbReference type="GO" id="GO:0006817">
    <property type="term" value="P:phosphate ion transport"/>
    <property type="evidence" value="ECO:0007669"/>
    <property type="project" value="UniProtKB-KW"/>
</dbReference>